<protein>
    <submittedName>
        <fullName evidence="1">Uncharacterized protein</fullName>
    </submittedName>
</protein>
<dbReference type="EMBL" id="JAYFSI010000001">
    <property type="protein sequence ID" value="MEA5358738.1"/>
    <property type="molecule type" value="Genomic_DNA"/>
</dbReference>
<sequence length="146" mass="16424">MGRAERIIRKRIELERQARPTRPASSRIFKSNYETQSPIIRADMAIRGFVAYMESNDYPGGQIIGRRAAWHVGSFMRYHYETTNVGNIYITADGEFLLVEASGSVSKPVSFSRLCALMANTPKHEYESFSADKVMQNIERLAAAAG</sequence>
<reference evidence="1 2" key="1">
    <citation type="submission" date="2023-12" db="EMBL/GenBank/DDBJ databases">
        <title>Amycolatopsis sp. V23-08.</title>
        <authorList>
            <person name="Somphong A."/>
        </authorList>
    </citation>
    <scope>NUCLEOTIDE SEQUENCE [LARGE SCALE GENOMIC DNA]</scope>
    <source>
        <strain evidence="1 2">V23-08</strain>
    </source>
</reference>
<name>A0ABU5QXS6_9PSEU</name>
<evidence type="ECO:0000313" key="2">
    <source>
        <dbReference type="Proteomes" id="UP001304298"/>
    </source>
</evidence>
<dbReference type="Proteomes" id="UP001304298">
    <property type="component" value="Unassembled WGS sequence"/>
</dbReference>
<comment type="caution">
    <text evidence="1">The sequence shown here is derived from an EMBL/GenBank/DDBJ whole genome shotgun (WGS) entry which is preliminary data.</text>
</comment>
<keyword evidence="2" id="KW-1185">Reference proteome</keyword>
<organism evidence="1 2">
    <name type="scientific">Amycolatopsis heterodermiae</name>
    <dbReference type="NCBI Taxonomy" id="3110235"/>
    <lineage>
        <taxon>Bacteria</taxon>
        <taxon>Bacillati</taxon>
        <taxon>Actinomycetota</taxon>
        <taxon>Actinomycetes</taxon>
        <taxon>Pseudonocardiales</taxon>
        <taxon>Pseudonocardiaceae</taxon>
        <taxon>Amycolatopsis</taxon>
    </lineage>
</organism>
<proteinExistence type="predicted"/>
<dbReference type="RefSeq" id="WP_323323800.1">
    <property type="nucleotide sequence ID" value="NZ_JAYFSI010000001.1"/>
</dbReference>
<evidence type="ECO:0000313" key="1">
    <source>
        <dbReference type="EMBL" id="MEA5358738.1"/>
    </source>
</evidence>
<gene>
    <name evidence="1" type="ORF">VA596_04260</name>
</gene>
<accession>A0ABU5QXS6</accession>